<sequence>MGTYVICAVLAVIVIFAVKSGLSHFKGEGGCCGGGGGSIIVQKKLNGPVILKKSFIIKGMKCDNCRIRAQNALNEIEGVLAKVNLKKGRADISCDRKVDDEVIKAAVEKCGYSVSE</sequence>
<evidence type="ECO:0000313" key="5">
    <source>
        <dbReference type="Proteomes" id="UP000593591"/>
    </source>
</evidence>
<dbReference type="InterPro" id="IPR006121">
    <property type="entry name" value="HMA_dom"/>
</dbReference>
<dbReference type="KEGG" id="trc:DYE49_09090"/>
<dbReference type="Proteomes" id="UP000593591">
    <property type="component" value="Chromosome"/>
</dbReference>
<organism evidence="2 4">
    <name type="scientific">Treponema rectale</name>
    <dbReference type="NCBI Taxonomy" id="744512"/>
    <lineage>
        <taxon>Bacteria</taxon>
        <taxon>Pseudomonadati</taxon>
        <taxon>Spirochaetota</taxon>
        <taxon>Spirochaetia</taxon>
        <taxon>Spirochaetales</taxon>
        <taxon>Treponemataceae</taxon>
        <taxon>Treponema</taxon>
    </lineage>
</organism>
<proteinExistence type="predicted"/>
<evidence type="ECO:0000313" key="3">
    <source>
        <dbReference type="EMBL" id="QOS40606.1"/>
    </source>
</evidence>
<dbReference type="Proteomes" id="UP000578697">
    <property type="component" value="Unassembled WGS sequence"/>
</dbReference>
<feature type="domain" description="HMA" evidence="1">
    <location>
        <begin position="51"/>
        <end position="115"/>
    </location>
</feature>
<dbReference type="GO" id="GO:0046872">
    <property type="term" value="F:metal ion binding"/>
    <property type="evidence" value="ECO:0007669"/>
    <property type="project" value="InterPro"/>
</dbReference>
<dbReference type="Pfam" id="PF00403">
    <property type="entry name" value="HMA"/>
    <property type="match status" value="1"/>
</dbReference>
<dbReference type="CDD" id="cd00371">
    <property type="entry name" value="HMA"/>
    <property type="match status" value="1"/>
</dbReference>
<dbReference type="RefSeq" id="WP_184651112.1">
    <property type="nucleotide sequence ID" value="NZ_JACHFR010000001.1"/>
</dbReference>
<keyword evidence="4" id="KW-1185">Reference proteome</keyword>
<evidence type="ECO:0000313" key="4">
    <source>
        <dbReference type="Proteomes" id="UP000578697"/>
    </source>
</evidence>
<gene>
    <name evidence="3" type="ORF">DYE49_09090</name>
    <name evidence="2" type="ORF">HNP77_000004</name>
</gene>
<dbReference type="SUPFAM" id="SSF55008">
    <property type="entry name" value="HMA, heavy metal-associated domain"/>
    <property type="match status" value="1"/>
</dbReference>
<evidence type="ECO:0000313" key="2">
    <source>
        <dbReference type="EMBL" id="MBB5217660.1"/>
    </source>
</evidence>
<evidence type="ECO:0000259" key="1">
    <source>
        <dbReference type="PROSITE" id="PS50846"/>
    </source>
</evidence>
<dbReference type="PROSITE" id="PS50846">
    <property type="entry name" value="HMA_2"/>
    <property type="match status" value="1"/>
</dbReference>
<reference evidence="2 4" key="2">
    <citation type="submission" date="2020-08" db="EMBL/GenBank/DDBJ databases">
        <title>Genomic Encyclopedia of Type Strains, Phase IV (KMG-IV): sequencing the most valuable type-strain genomes for metagenomic binning, comparative biology and taxonomic classification.</title>
        <authorList>
            <person name="Goeker M."/>
        </authorList>
    </citation>
    <scope>NUCLEOTIDE SEQUENCE [LARGE SCALE GENOMIC DNA]</scope>
    <source>
        <strain evidence="2 4">DSM 103679</strain>
    </source>
</reference>
<reference evidence="3 5" key="1">
    <citation type="submission" date="2018-08" db="EMBL/GenBank/DDBJ databases">
        <title>The first complete genome of Treponema rectale (CHPAT), a commensal spirochete of the bovine rectum.</title>
        <authorList>
            <person name="Staton G.J."/>
            <person name="Clegg S.R."/>
            <person name="Carter S.D."/>
            <person name="Radford A.D."/>
            <person name="Darby A."/>
            <person name="Hall N."/>
            <person name="Birtles R.J."/>
            <person name="Evans N.J."/>
        </authorList>
    </citation>
    <scope>NUCLEOTIDE SEQUENCE [LARGE SCALE GENOMIC DNA]</scope>
    <source>
        <strain evidence="3 5">CHPA</strain>
    </source>
</reference>
<dbReference type="EMBL" id="CP031517">
    <property type="protein sequence ID" value="QOS40606.1"/>
    <property type="molecule type" value="Genomic_DNA"/>
</dbReference>
<protein>
    <submittedName>
        <fullName evidence="2">Copper chaperone CopZ</fullName>
    </submittedName>
    <submittedName>
        <fullName evidence="3">Heavy-metal-associated domain-containing protein</fullName>
    </submittedName>
</protein>
<dbReference type="InterPro" id="IPR036163">
    <property type="entry name" value="HMA_dom_sf"/>
</dbReference>
<dbReference type="EMBL" id="JACHFR010000001">
    <property type="protein sequence ID" value="MBB5217660.1"/>
    <property type="molecule type" value="Genomic_DNA"/>
</dbReference>
<dbReference type="Gene3D" id="3.30.70.100">
    <property type="match status" value="1"/>
</dbReference>
<name>A0A840SAC8_9SPIR</name>
<dbReference type="AlphaFoldDB" id="A0A840SAC8"/>
<accession>A0A840SAC8</accession>